<proteinExistence type="predicted"/>
<reference evidence="1" key="2">
    <citation type="submission" date="2022-01" db="EMBL/GenBank/DDBJ databases">
        <authorList>
            <person name="Yamashiro T."/>
            <person name="Shiraishi A."/>
            <person name="Satake H."/>
            <person name="Nakayama K."/>
        </authorList>
    </citation>
    <scope>NUCLEOTIDE SEQUENCE</scope>
</reference>
<name>A0ABQ5FNQ7_9ASTR</name>
<protein>
    <submittedName>
        <fullName evidence="1">Uncharacterized protein</fullName>
    </submittedName>
</protein>
<evidence type="ECO:0000313" key="2">
    <source>
        <dbReference type="Proteomes" id="UP001151760"/>
    </source>
</evidence>
<gene>
    <name evidence="1" type="ORF">Tco_1016048</name>
</gene>
<accession>A0ABQ5FNQ7</accession>
<dbReference type="EMBL" id="BQNB010017556">
    <property type="protein sequence ID" value="GJT64568.1"/>
    <property type="molecule type" value="Genomic_DNA"/>
</dbReference>
<dbReference type="Proteomes" id="UP001151760">
    <property type="component" value="Unassembled WGS sequence"/>
</dbReference>
<evidence type="ECO:0000313" key="1">
    <source>
        <dbReference type="EMBL" id="GJT64568.1"/>
    </source>
</evidence>
<comment type="caution">
    <text evidence="1">The sequence shown here is derived from an EMBL/GenBank/DDBJ whole genome shotgun (WGS) entry which is preliminary data.</text>
</comment>
<organism evidence="1 2">
    <name type="scientific">Tanacetum coccineum</name>
    <dbReference type="NCBI Taxonomy" id="301880"/>
    <lineage>
        <taxon>Eukaryota</taxon>
        <taxon>Viridiplantae</taxon>
        <taxon>Streptophyta</taxon>
        <taxon>Embryophyta</taxon>
        <taxon>Tracheophyta</taxon>
        <taxon>Spermatophyta</taxon>
        <taxon>Magnoliopsida</taxon>
        <taxon>eudicotyledons</taxon>
        <taxon>Gunneridae</taxon>
        <taxon>Pentapetalae</taxon>
        <taxon>asterids</taxon>
        <taxon>campanulids</taxon>
        <taxon>Asterales</taxon>
        <taxon>Asteraceae</taxon>
        <taxon>Asteroideae</taxon>
        <taxon>Anthemideae</taxon>
        <taxon>Anthemidinae</taxon>
        <taxon>Tanacetum</taxon>
    </lineage>
</organism>
<reference evidence="1" key="1">
    <citation type="journal article" date="2022" name="Int. J. Mol. Sci.">
        <title>Draft Genome of Tanacetum Coccineum: Genomic Comparison of Closely Related Tanacetum-Family Plants.</title>
        <authorList>
            <person name="Yamashiro T."/>
            <person name="Shiraishi A."/>
            <person name="Nakayama K."/>
            <person name="Satake H."/>
        </authorList>
    </citation>
    <scope>NUCLEOTIDE SEQUENCE</scope>
</reference>
<sequence length="165" mass="19356">MDRGGHVEGSRWREEDTNHLPSGKVKLVLAATVYILRQERNMRLFENKTRSEDATASVIFEVVRSKILGLKFNASRRLSNVEKEELLKSIVLVLFPKKCSRIRILYDVWESYRGFLVIFPELTRNAFSKALRSDVEKSIMLQLLYCVSCLMWSRRQRPKRAESKF</sequence>
<keyword evidence="2" id="KW-1185">Reference proteome</keyword>